<sequence length="330" mass="38311">MTIGSTQKELEKHLKFFNDSLKSNNSFLQTLFDTVPNPMFYKDRKGKYLYCNDAFSKTILGISKEEIEGKSLYDLPDLIPTEYADIYYKMDEELFNNPGVQNYETKVKCADSQVRHYNFYKATFVENDDVLGLVGVMLDITSYKEALEELDNKNKLLSSLSNTDYLTNLGNRRYFENIFSKKLAHLKRTNQEFSFALVDIDFFKDYNDTFGHQRGDEVLAEVASIIQDTLTRENDFCFRLGGEEFGLLFNTNSVEDSFFLMEKLRTKIIDKKIEAANNSISQYLTVSIGLGNILKANRDFTTRDLYNKVDKLLYESKENGRNQTRVKDFI</sequence>
<dbReference type="InterPro" id="IPR029787">
    <property type="entry name" value="Nucleotide_cyclase"/>
</dbReference>
<dbReference type="GO" id="GO:0052621">
    <property type="term" value="F:diguanylate cyclase activity"/>
    <property type="evidence" value="ECO:0007669"/>
    <property type="project" value="UniProtKB-EC"/>
</dbReference>
<evidence type="ECO:0000259" key="3">
    <source>
        <dbReference type="PROSITE" id="PS50112"/>
    </source>
</evidence>
<reference evidence="7 9" key="1">
    <citation type="submission" date="2017-10" db="EMBL/GenBank/DDBJ databases">
        <title>Genomics of the genus Arcobacter.</title>
        <authorList>
            <person name="Perez-Cataluna A."/>
            <person name="Figueras M.J."/>
        </authorList>
    </citation>
    <scope>NUCLEOTIDE SEQUENCE [LARGE SCALE GENOMIC DNA]</scope>
    <source>
        <strain evidence="7 9">CECT 7835</strain>
    </source>
</reference>
<reference evidence="6 8" key="2">
    <citation type="submission" date="2018-07" db="EMBL/GenBank/DDBJ databases">
        <title>Complete genome of the Arcobacter bivalviorum type strain LMG 26154.</title>
        <authorList>
            <person name="Miller W.G."/>
            <person name="Yee E."/>
            <person name="Bono J.L."/>
        </authorList>
    </citation>
    <scope>NUCLEOTIDE SEQUENCE [LARGE SCALE GENOMIC DNA]</scope>
    <source>
        <strain evidence="6 8">LMG 26154</strain>
    </source>
</reference>
<dbReference type="SMART" id="SM00267">
    <property type="entry name" value="GGDEF"/>
    <property type="match status" value="1"/>
</dbReference>
<dbReference type="PANTHER" id="PTHR45138">
    <property type="entry name" value="REGULATORY COMPONENTS OF SENSORY TRANSDUCTION SYSTEM"/>
    <property type="match status" value="1"/>
</dbReference>
<dbReference type="GO" id="GO:0005886">
    <property type="term" value="C:plasma membrane"/>
    <property type="evidence" value="ECO:0007669"/>
    <property type="project" value="TreeGrafter"/>
</dbReference>
<dbReference type="Proteomes" id="UP000253850">
    <property type="component" value="Chromosome"/>
</dbReference>
<dbReference type="PROSITE" id="PS50887">
    <property type="entry name" value="GGDEF"/>
    <property type="match status" value="1"/>
</dbReference>
<evidence type="ECO:0000259" key="4">
    <source>
        <dbReference type="PROSITE" id="PS50113"/>
    </source>
</evidence>
<comment type="catalytic activity">
    <reaction evidence="2">
        <text>2 GTP = 3',3'-c-di-GMP + 2 diphosphate</text>
        <dbReference type="Rhea" id="RHEA:24898"/>
        <dbReference type="ChEBI" id="CHEBI:33019"/>
        <dbReference type="ChEBI" id="CHEBI:37565"/>
        <dbReference type="ChEBI" id="CHEBI:58805"/>
        <dbReference type="EC" id="2.7.7.65"/>
    </reaction>
</comment>
<dbReference type="InterPro" id="IPR050469">
    <property type="entry name" value="Diguanylate_Cyclase"/>
</dbReference>
<dbReference type="FunFam" id="3.30.70.270:FF:000001">
    <property type="entry name" value="Diguanylate cyclase domain protein"/>
    <property type="match status" value="1"/>
</dbReference>
<dbReference type="Gene3D" id="3.30.450.20">
    <property type="entry name" value="PAS domain"/>
    <property type="match status" value="1"/>
</dbReference>
<dbReference type="PROSITE" id="PS50112">
    <property type="entry name" value="PAS"/>
    <property type="match status" value="1"/>
</dbReference>
<accession>A0AAX2ACH5</accession>
<proteinExistence type="predicted"/>
<organism evidence="7 9">
    <name type="scientific">Halarcobacter bivalviorum</name>
    <dbReference type="NCBI Taxonomy" id="663364"/>
    <lineage>
        <taxon>Bacteria</taxon>
        <taxon>Pseudomonadati</taxon>
        <taxon>Campylobacterota</taxon>
        <taxon>Epsilonproteobacteria</taxon>
        <taxon>Campylobacterales</taxon>
        <taxon>Arcobacteraceae</taxon>
        <taxon>Halarcobacter</taxon>
    </lineage>
</organism>
<dbReference type="Proteomes" id="UP000289193">
    <property type="component" value="Unassembled WGS sequence"/>
</dbReference>
<dbReference type="EC" id="2.7.7.65" evidence="1"/>
<dbReference type="Gene3D" id="3.30.70.270">
    <property type="match status" value="1"/>
</dbReference>
<evidence type="ECO:0000313" key="7">
    <source>
        <dbReference type="EMBL" id="RXK10386.1"/>
    </source>
</evidence>
<dbReference type="KEGG" id="hbv:ABIV_1700"/>
<evidence type="ECO:0000313" key="9">
    <source>
        <dbReference type="Proteomes" id="UP000289193"/>
    </source>
</evidence>
<dbReference type="Pfam" id="PF00990">
    <property type="entry name" value="GGDEF"/>
    <property type="match status" value="1"/>
</dbReference>
<dbReference type="InterPro" id="IPR000160">
    <property type="entry name" value="GGDEF_dom"/>
</dbReference>
<dbReference type="PANTHER" id="PTHR45138:SF9">
    <property type="entry name" value="DIGUANYLATE CYCLASE DGCM-RELATED"/>
    <property type="match status" value="1"/>
</dbReference>
<feature type="domain" description="PAC" evidence="4">
    <location>
        <begin position="101"/>
        <end position="152"/>
    </location>
</feature>
<evidence type="ECO:0000313" key="8">
    <source>
        <dbReference type="Proteomes" id="UP000253850"/>
    </source>
</evidence>
<dbReference type="RefSeq" id="WP_114839516.1">
    <property type="nucleotide sequence ID" value="NZ_CP031217.1"/>
</dbReference>
<dbReference type="NCBIfam" id="TIGR00229">
    <property type="entry name" value="sensory_box"/>
    <property type="match status" value="1"/>
</dbReference>
<dbReference type="EMBL" id="CP031217">
    <property type="protein sequence ID" value="AXH12690.1"/>
    <property type="molecule type" value="Genomic_DNA"/>
</dbReference>
<dbReference type="GO" id="GO:1902201">
    <property type="term" value="P:negative regulation of bacterial-type flagellum-dependent cell motility"/>
    <property type="evidence" value="ECO:0007669"/>
    <property type="project" value="TreeGrafter"/>
</dbReference>
<dbReference type="AlphaFoldDB" id="A0AAX2ACH5"/>
<dbReference type="SUPFAM" id="SSF55073">
    <property type="entry name" value="Nucleotide cyclase"/>
    <property type="match status" value="1"/>
</dbReference>
<dbReference type="NCBIfam" id="TIGR00254">
    <property type="entry name" value="GGDEF"/>
    <property type="match status" value="1"/>
</dbReference>
<dbReference type="PROSITE" id="PS50113">
    <property type="entry name" value="PAC"/>
    <property type="match status" value="1"/>
</dbReference>
<protein>
    <recommendedName>
        <fullName evidence="1">diguanylate cyclase</fullName>
        <ecNumber evidence="1">2.7.7.65</ecNumber>
    </recommendedName>
</protein>
<evidence type="ECO:0000313" key="6">
    <source>
        <dbReference type="EMBL" id="AXH12690.1"/>
    </source>
</evidence>
<dbReference type="SMART" id="SM00091">
    <property type="entry name" value="PAS"/>
    <property type="match status" value="1"/>
</dbReference>
<dbReference type="Pfam" id="PF08448">
    <property type="entry name" value="PAS_4"/>
    <property type="match status" value="1"/>
</dbReference>
<keyword evidence="9" id="KW-1185">Reference proteome</keyword>
<dbReference type="CDD" id="cd01949">
    <property type="entry name" value="GGDEF"/>
    <property type="match status" value="1"/>
</dbReference>
<dbReference type="InterPro" id="IPR043128">
    <property type="entry name" value="Rev_trsase/Diguanyl_cyclase"/>
</dbReference>
<gene>
    <name evidence="6" type="ORF">ABIV_1700</name>
    <name evidence="7" type="ORF">CRV05_03695</name>
</gene>
<dbReference type="EMBL" id="PDKM01000002">
    <property type="protein sequence ID" value="RXK10386.1"/>
    <property type="molecule type" value="Genomic_DNA"/>
</dbReference>
<feature type="domain" description="GGDEF" evidence="5">
    <location>
        <begin position="191"/>
        <end position="329"/>
    </location>
</feature>
<dbReference type="InterPro" id="IPR035965">
    <property type="entry name" value="PAS-like_dom_sf"/>
</dbReference>
<evidence type="ECO:0000256" key="1">
    <source>
        <dbReference type="ARBA" id="ARBA00012528"/>
    </source>
</evidence>
<dbReference type="InterPro" id="IPR000700">
    <property type="entry name" value="PAS-assoc_C"/>
</dbReference>
<feature type="domain" description="PAS" evidence="3">
    <location>
        <begin position="24"/>
        <end position="98"/>
    </location>
</feature>
<dbReference type="GO" id="GO:0043709">
    <property type="term" value="P:cell adhesion involved in single-species biofilm formation"/>
    <property type="evidence" value="ECO:0007669"/>
    <property type="project" value="TreeGrafter"/>
</dbReference>
<evidence type="ECO:0000256" key="2">
    <source>
        <dbReference type="ARBA" id="ARBA00034247"/>
    </source>
</evidence>
<dbReference type="CDD" id="cd00130">
    <property type="entry name" value="PAS"/>
    <property type="match status" value="1"/>
</dbReference>
<evidence type="ECO:0000259" key="5">
    <source>
        <dbReference type="PROSITE" id="PS50887"/>
    </source>
</evidence>
<dbReference type="InterPro" id="IPR013656">
    <property type="entry name" value="PAS_4"/>
</dbReference>
<dbReference type="InterPro" id="IPR000014">
    <property type="entry name" value="PAS"/>
</dbReference>
<dbReference type="SUPFAM" id="SSF55785">
    <property type="entry name" value="PYP-like sensor domain (PAS domain)"/>
    <property type="match status" value="1"/>
</dbReference>
<name>A0AAX2ACH5_9BACT</name>